<dbReference type="PANTHER" id="PTHR42776:SF27">
    <property type="entry name" value="DIPEPTIDYL PEPTIDASE FAMILY MEMBER 6"/>
    <property type="match status" value="1"/>
</dbReference>
<proteinExistence type="predicted"/>
<protein>
    <submittedName>
        <fullName evidence="5">Peptidase S9</fullName>
    </submittedName>
</protein>
<dbReference type="RefSeq" id="WP_098073651.1">
    <property type="nucleotide sequence ID" value="NZ_PDEQ01000001.1"/>
</dbReference>
<name>A0A2A8D1S1_9BACT</name>
<evidence type="ECO:0000259" key="4">
    <source>
        <dbReference type="Pfam" id="PF00326"/>
    </source>
</evidence>
<comment type="caution">
    <text evidence="5">The sequence shown here is derived from an EMBL/GenBank/DDBJ whole genome shotgun (WGS) entry which is preliminary data.</text>
</comment>
<dbReference type="Proteomes" id="UP000220102">
    <property type="component" value="Unassembled WGS sequence"/>
</dbReference>
<feature type="chain" id="PRO_5012043708" evidence="3">
    <location>
        <begin position="24"/>
        <end position="679"/>
    </location>
</feature>
<dbReference type="InterPro" id="IPR011042">
    <property type="entry name" value="6-blade_b-propeller_TolB-like"/>
</dbReference>
<dbReference type="AlphaFoldDB" id="A0A2A8D1S1"/>
<dbReference type="SUPFAM" id="SSF82171">
    <property type="entry name" value="DPP6 N-terminal domain-like"/>
    <property type="match status" value="1"/>
</dbReference>
<sequence>MKRLLIGLLVFAWVTAAPTAVTAQQAASLPDQAVSAEAYEGEDSVLSPKDIAKIKQVGDAVLSPDGKHVAYTLSVPADPTKANEPAKSQLWVANVETGETTPFATRGNVRDLAVRPGHRSLTFIDQLGDAETSRLYEIPLGGGEATELYSFETSISGYDWGPDGERIAFYASDPDAEDVESELPYQPEIYEEDLTFSRGYIGTVSDTSTMRIDTDRSVSGVTWSPDGSRLAILSAPTPRVDDYYMSREIGIVDPSSGEVVGTVEHDAKLGGLSFSPDGSRLAFIAGGDIHDPIDGRLFVVSSEGGTPTALMDEFEGKVESVRWADAQTIEFLASEGVHATLGRIQHDGSGMERVISGDGPVLHSLDAANGIHAFVADTPTHPREVYVMMDGTPERLTNHNAWLDDERMAPQEVVTYTAEDGQELQGLLIHPLDREEGKTYPLITVVHGGPEAHYDDGWLTGYSMPGQMGAARGYAVFYPNYRGSTGRGEAFAKSSQGDLAGKEFDDIVDGVDALIERGLVDVDRVGVTGGSYGGYATGWMSTRYTDRFAAGVMFVGVSNNISKWGESDIPEELYLVHARKRIWDDYMGYLERSPIYHAGDADTPLLILHGKEDPRVHPSQSLELYRHIKTRTDTPVRLVYYPGEGHGNRSATARFDYNIRMLRWFDRFLTPDAGAIGAR</sequence>
<evidence type="ECO:0000256" key="1">
    <source>
        <dbReference type="ARBA" id="ARBA00022801"/>
    </source>
</evidence>
<accession>A0A2A8D1S1</accession>
<dbReference type="Gene3D" id="3.40.50.1820">
    <property type="entry name" value="alpha/beta hydrolase"/>
    <property type="match status" value="1"/>
</dbReference>
<dbReference type="SUPFAM" id="SSF53474">
    <property type="entry name" value="alpha/beta-Hydrolases"/>
    <property type="match status" value="1"/>
</dbReference>
<keyword evidence="2" id="KW-0720">Serine protease</keyword>
<evidence type="ECO:0000256" key="2">
    <source>
        <dbReference type="ARBA" id="ARBA00022825"/>
    </source>
</evidence>
<evidence type="ECO:0000313" key="5">
    <source>
        <dbReference type="EMBL" id="PEN14757.1"/>
    </source>
</evidence>
<dbReference type="InterPro" id="IPR015943">
    <property type="entry name" value="WD40/YVTN_repeat-like_dom_sf"/>
</dbReference>
<dbReference type="Gene3D" id="2.130.10.10">
    <property type="entry name" value="YVTN repeat-like/Quinoprotein amine dehydrogenase"/>
    <property type="match status" value="1"/>
</dbReference>
<keyword evidence="3" id="KW-0732">Signal</keyword>
<dbReference type="GO" id="GO:0006508">
    <property type="term" value="P:proteolysis"/>
    <property type="evidence" value="ECO:0007669"/>
    <property type="project" value="InterPro"/>
</dbReference>
<dbReference type="PANTHER" id="PTHR42776">
    <property type="entry name" value="SERINE PEPTIDASE S9 FAMILY MEMBER"/>
    <property type="match status" value="1"/>
</dbReference>
<feature type="domain" description="Peptidase S9 prolyl oligopeptidase catalytic" evidence="4">
    <location>
        <begin position="468"/>
        <end position="669"/>
    </location>
</feature>
<dbReference type="Pfam" id="PF07676">
    <property type="entry name" value="PD40"/>
    <property type="match status" value="2"/>
</dbReference>
<dbReference type="InterPro" id="IPR001375">
    <property type="entry name" value="Peptidase_S9_cat"/>
</dbReference>
<evidence type="ECO:0000313" key="6">
    <source>
        <dbReference type="Proteomes" id="UP000220102"/>
    </source>
</evidence>
<dbReference type="GO" id="GO:0004252">
    <property type="term" value="F:serine-type endopeptidase activity"/>
    <property type="evidence" value="ECO:0007669"/>
    <property type="project" value="TreeGrafter"/>
</dbReference>
<keyword evidence="1" id="KW-0378">Hydrolase</keyword>
<dbReference type="InterPro" id="IPR029058">
    <property type="entry name" value="AB_hydrolase_fold"/>
</dbReference>
<dbReference type="Pfam" id="PF00326">
    <property type="entry name" value="Peptidase_S9"/>
    <property type="match status" value="1"/>
</dbReference>
<keyword evidence="2" id="KW-0645">Protease</keyword>
<evidence type="ECO:0000256" key="3">
    <source>
        <dbReference type="SAM" id="SignalP"/>
    </source>
</evidence>
<feature type="signal peptide" evidence="3">
    <location>
        <begin position="1"/>
        <end position="23"/>
    </location>
</feature>
<organism evidence="5 6">
    <name type="scientific">Longibacter salinarum</name>
    <dbReference type="NCBI Taxonomy" id="1850348"/>
    <lineage>
        <taxon>Bacteria</taxon>
        <taxon>Pseudomonadati</taxon>
        <taxon>Rhodothermota</taxon>
        <taxon>Rhodothermia</taxon>
        <taxon>Rhodothermales</taxon>
        <taxon>Salisaetaceae</taxon>
        <taxon>Longibacter</taxon>
    </lineage>
</organism>
<dbReference type="OrthoDB" id="9815657at2"/>
<dbReference type="InterPro" id="IPR011659">
    <property type="entry name" value="WD40"/>
</dbReference>
<dbReference type="EMBL" id="PDEQ01000001">
    <property type="protein sequence ID" value="PEN14757.1"/>
    <property type="molecule type" value="Genomic_DNA"/>
</dbReference>
<gene>
    <name evidence="5" type="ORF">CRI94_00215</name>
</gene>
<keyword evidence="6" id="KW-1185">Reference proteome</keyword>
<reference evidence="5 6" key="1">
    <citation type="submission" date="2017-10" db="EMBL/GenBank/DDBJ databases">
        <title>Draft genome of Longibacter Salinarum.</title>
        <authorList>
            <person name="Goh K.M."/>
            <person name="Shamsir M.S."/>
            <person name="Lim S.W."/>
        </authorList>
    </citation>
    <scope>NUCLEOTIDE SEQUENCE [LARGE SCALE GENOMIC DNA]</scope>
    <source>
        <strain evidence="5 6">KCTC 52045</strain>
    </source>
</reference>
<dbReference type="Gene3D" id="2.120.10.30">
    <property type="entry name" value="TolB, C-terminal domain"/>
    <property type="match status" value="1"/>
</dbReference>